<sequence length="186" mass="20696">MPKLSVDQFSQRCRVRFVAGMPGLQPSELRVGRAGAGLGHLGQAQVDRVGQDRGQQQVLVLGQIARFQVREVPGEARPLIDFEQQFGDLDVRQDHGCLVYQRLRGVGHRRIQRRDLQARLGDDGIRQVVGCRHAVDGGKLCFQQRQPLMQILFAVGGHGQRQFAGLLEAGELLGRYQVVLEVLELA</sequence>
<protein>
    <submittedName>
        <fullName evidence="1">Uncharacterized protein</fullName>
    </submittedName>
</protein>
<evidence type="ECO:0000313" key="1">
    <source>
        <dbReference type="EMBL" id="AVX51334.1"/>
    </source>
</evidence>
<proteinExistence type="predicted"/>
<organism evidence="1">
    <name type="scientific">Escherichia coli</name>
    <dbReference type="NCBI Taxonomy" id="562"/>
    <lineage>
        <taxon>Bacteria</taxon>
        <taxon>Pseudomonadati</taxon>
        <taxon>Pseudomonadota</taxon>
        <taxon>Gammaproteobacteria</taxon>
        <taxon>Enterobacterales</taxon>
        <taxon>Enterobacteriaceae</taxon>
        <taxon>Escherichia</taxon>
    </lineage>
</organism>
<reference evidence="1" key="1">
    <citation type="submission" date="2017-12" db="EMBL/GenBank/DDBJ databases">
        <title>Escherichia coli co-producing NDM-5 and OXA-181 carbapenemases, South Korea.</title>
        <authorList>
            <person name="Baek J.Y."/>
            <person name="Huh K."/>
            <person name="Cho S.Y."/>
            <person name="Kim S.H."/>
            <person name="Ko K.S."/>
            <person name="Kang C.-I."/>
            <person name="Chung D.R."/>
            <person name="Peck K.R."/>
            <person name="Song J.-H."/>
        </authorList>
    </citation>
    <scope>NUCLEOTIDE SEQUENCE</scope>
    <source>
        <strain evidence="1">CC1706-01</strain>
        <plasmid evidence="1">pD6-NDM_1_1</plasmid>
    </source>
</reference>
<dbReference type="EMBL" id="MG702492">
    <property type="protein sequence ID" value="AVX51334.1"/>
    <property type="molecule type" value="Genomic_DNA"/>
</dbReference>
<accession>A0A2S0NT21</accession>
<name>A0A2S0NT21_ECOLX</name>
<geneLocation type="plasmid" evidence="1">
    <name>pD6-NDM_1_1</name>
</geneLocation>
<keyword evidence="1" id="KW-0614">Plasmid</keyword>
<dbReference type="AlphaFoldDB" id="A0A2S0NT21"/>